<keyword evidence="3" id="KW-1185">Reference proteome</keyword>
<evidence type="ECO:0000313" key="3">
    <source>
        <dbReference type="Proteomes" id="UP000198806"/>
    </source>
</evidence>
<dbReference type="Proteomes" id="UP000198806">
    <property type="component" value="Unassembled WGS sequence"/>
</dbReference>
<dbReference type="InterPro" id="IPR036278">
    <property type="entry name" value="Sialidase_sf"/>
</dbReference>
<dbReference type="SUPFAM" id="SSF110296">
    <property type="entry name" value="Oligoxyloglucan reducing end-specific cellobiohydrolase"/>
    <property type="match status" value="1"/>
</dbReference>
<dbReference type="AlphaFoldDB" id="A0A1I5DI23"/>
<accession>A0A1I5DI23</accession>
<organism evidence="2 3">
    <name type="scientific">Anaerocolumna aminovalerica</name>
    <dbReference type="NCBI Taxonomy" id="1527"/>
    <lineage>
        <taxon>Bacteria</taxon>
        <taxon>Bacillati</taxon>
        <taxon>Bacillota</taxon>
        <taxon>Clostridia</taxon>
        <taxon>Lachnospirales</taxon>
        <taxon>Lachnospiraceae</taxon>
        <taxon>Anaerocolumna</taxon>
    </lineage>
</organism>
<protein>
    <recommendedName>
        <fullName evidence="4">Photosynthesis system II assembly factor Ycf48/Hcf136-like domain-containing protein</fullName>
    </recommendedName>
</protein>
<keyword evidence="1" id="KW-0732">Signal</keyword>
<dbReference type="EMBL" id="FOWD01000006">
    <property type="protein sequence ID" value="SFN98872.1"/>
    <property type="molecule type" value="Genomic_DNA"/>
</dbReference>
<name>A0A1I5DI23_9FIRM</name>
<gene>
    <name evidence="2" type="ORF">SAMN04489757_10616</name>
</gene>
<sequence length="545" mass="60391">MINKLTKKIIIGLISIVLLGCSLHPVAVTAATSGKDLTWTKVTKESESSNLYDIAYNKDNVYITVGDDGAVIRSTNGRNWSNIRLQTVDNLKAITTNGKDFVAVGSNGAIIKSKDGITWTKGSISFSKELTYEKITGKMRSYIEKDYKVNWGALPKQSQIELRDVLWDGKQYVAIGHWEVQTGNLKQGSYSTNAQVRLYSDFIITSKDGRTWEAKYIDIPDIEKIIYTGAKYVTTSGEKIAFSQDLKKWKVTAPDVRGDISDIIFENGKYMIIGWDGSLNSIAGTIHTSTNGIDWKEVINKENIGSLTHTIDDTYKKYGKANGFSNLSMKSVLWDGSQYVIAGYKGMVLTSKSGTNWKKLNQLWDVTVVPLGYSDSTAAKANIQKIIFDGKQYIQVGNNGTILVSENLEKGIVARARPSVDYDNIVYDGKNRYIASGNEGGLWESSNGYNWSKVSLGSGDEELSWEGVAAYNGTIIAVCREKTGLVGYGDCFYYYSDKPGSWSKMSFPDNFMYTYGAKYLQGKFHLFTRNGLITSKDGKIGADTL</sequence>
<feature type="chain" id="PRO_5011790979" description="Photosynthesis system II assembly factor Ycf48/Hcf136-like domain-containing protein" evidence="1">
    <location>
        <begin position="31"/>
        <end position="545"/>
    </location>
</feature>
<evidence type="ECO:0008006" key="4">
    <source>
        <dbReference type="Google" id="ProtNLM"/>
    </source>
</evidence>
<evidence type="ECO:0000313" key="2">
    <source>
        <dbReference type="EMBL" id="SFN98872.1"/>
    </source>
</evidence>
<reference evidence="2 3" key="1">
    <citation type="submission" date="2016-10" db="EMBL/GenBank/DDBJ databases">
        <authorList>
            <person name="de Groot N.N."/>
        </authorList>
    </citation>
    <scope>NUCLEOTIDE SEQUENCE [LARGE SCALE GENOMIC DNA]</scope>
    <source>
        <strain evidence="2 3">DSM 1283</strain>
    </source>
</reference>
<dbReference type="RefSeq" id="WP_091684885.1">
    <property type="nucleotide sequence ID" value="NZ_BAABFM010000013.1"/>
</dbReference>
<dbReference type="SUPFAM" id="SSF50939">
    <property type="entry name" value="Sialidases"/>
    <property type="match status" value="2"/>
</dbReference>
<dbReference type="OrthoDB" id="1736288at2"/>
<dbReference type="PROSITE" id="PS51257">
    <property type="entry name" value="PROKAR_LIPOPROTEIN"/>
    <property type="match status" value="1"/>
</dbReference>
<feature type="signal peptide" evidence="1">
    <location>
        <begin position="1"/>
        <end position="30"/>
    </location>
</feature>
<proteinExistence type="predicted"/>
<evidence type="ECO:0000256" key="1">
    <source>
        <dbReference type="SAM" id="SignalP"/>
    </source>
</evidence>